<accession>A0AAE1PIK8</accession>
<dbReference type="AlphaFoldDB" id="A0AAE1PIK8"/>
<keyword evidence="3" id="KW-1185">Reference proteome</keyword>
<name>A0AAE1PIK8_9EUCA</name>
<keyword evidence="1" id="KW-0472">Membrane</keyword>
<protein>
    <submittedName>
        <fullName evidence="2">Uncharacterized protein</fullName>
    </submittedName>
</protein>
<organism evidence="2 3">
    <name type="scientific">Petrolisthes manimaculis</name>
    <dbReference type="NCBI Taxonomy" id="1843537"/>
    <lineage>
        <taxon>Eukaryota</taxon>
        <taxon>Metazoa</taxon>
        <taxon>Ecdysozoa</taxon>
        <taxon>Arthropoda</taxon>
        <taxon>Crustacea</taxon>
        <taxon>Multicrustacea</taxon>
        <taxon>Malacostraca</taxon>
        <taxon>Eumalacostraca</taxon>
        <taxon>Eucarida</taxon>
        <taxon>Decapoda</taxon>
        <taxon>Pleocyemata</taxon>
        <taxon>Anomura</taxon>
        <taxon>Galatheoidea</taxon>
        <taxon>Porcellanidae</taxon>
        <taxon>Petrolisthes</taxon>
    </lineage>
</organism>
<evidence type="ECO:0000313" key="3">
    <source>
        <dbReference type="Proteomes" id="UP001292094"/>
    </source>
</evidence>
<feature type="transmembrane region" description="Helical" evidence="1">
    <location>
        <begin position="170"/>
        <end position="197"/>
    </location>
</feature>
<dbReference type="Proteomes" id="UP001292094">
    <property type="component" value="Unassembled WGS sequence"/>
</dbReference>
<comment type="caution">
    <text evidence="2">The sequence shown here is derived from an EMBL/GenBank/DDBJ whole genome shotgun (WGS) entry which is preliminary data.</text>
</comment>
<dbReference type="EMBL" id="JAWZYT010001954">
    <property type="protein sequence ID" value="KAK4307919.1"/>
    <property type="molecule type" value="Genomic_DNA"/>
</dbReference>
<sequence>MVIGKFGQLDLATLMSDVIMMGYRQIRLIRPRGWITGPWTSLQLRKVSLPDRIPNDLIEAMEILRDGVKVECIDPSDKSGQYEEYCLDPQLSDYKSWTCRKAGEIVYHCRNNLDCVDAGILKHRTISRENTDCRGIPVGNPNTISGTYNCTSPHGPFTFNVPLCSETNDAYPWIVGLGIAGIVGLVIVVGILVGIVVRSWRRCQSYKVTNNRCSQTDPENFELEPMDANANNHDLQLKQENSACRNWPKRFYASMMQLVNRGT</sequence>
<evidence type="ECO:0000313" key="2">
    <source>
        <dbReference type="EMBL" id="KAK4307919.1"/>
    </source>
</evidence>
<keyword evidence="1" id="KW-1133">Transmembrane helix</keyword>
<reference evidence="2" key="1">
    <citation type="submission" date="2023-11" db="EMBL/GenBank/DDBJ databases">
        <title>Genome assemblies of two species of porcelain crab, Petrolisthes cinctipes and Petrolisthes manimaculis (Anomura: Porcellanidae).</title>
        <authorList>
            <person name="Angst P."/>
        </authorList>
    </citation>
    <scope>NUCLEOTIDE SEQUENCE</scope>
    <source>
        <strain evidence="2">PB745_02</strain>
        <tissue evidence="2">Gill</tissue>
    </source>
</reference>
<evidence type="ECO:0000256" key="1">
    <source>
        <dbReference type="SAM" id="Phobius"/>
    </source>
</evidence>
<gene>
    <name evidence="2" type="ORF">Pmani_020367</name>
</gene>
<keyword evidence="1" id="KW-0812">Transmembrane</keyword>
<proteinExistence type="predicted"/>